<dbReference type="AlphaFoldDB" id="A0A2W7CAZ6"/>
<keyword evidence="3" id="KW-1185">Reference proteome</keyword>
<dbReference type="Gene3D" id="3.40.50.150">
    <property type="entry name" value="Vaccinia Virus protein VP39"/>
    <property type="match status" value="1"/>
</dbReference>
<reference evidence="3" key="1">
    <citation type="submission" date="2017-03" db="EMBL/GenBank/DDBJ databases">
        <authorList>
            <person name="Safronova V.I."/>
            <person name="Sazanova A.L."/>
            <person name="Chirak E.R."/>
        </authorList>
    </citation>
    <scope>NUCLEOTIDE SEQUENCE [LARGE SCALE GENOMIC DNA]</scope>
    <source>
        <strain evidence="3">Ach-343</strain>
    </source>
</reference>
<dbReference type="EMBL" id="MZXV01000008">
    <property type="protein sequence ID" value="PZV40402.1"/>
    <property type="molecule type" value="Genomic_DNA"/>
</dbReference>
<feature type="domain" description="Methyltransferase type 11" evidence="1">
    <location>
        <begin position="116"/>
        <end position="191"/>
    </location>
</feature>
<proteinExistence type="predicted"/>
<accession>A0A2W7CAZ6</accession>
<dbReference type="InterPro" id="IPR029063">
    <property type="entry name" value="SAM-dependent_MTases_sf"/>
</dbReference>
<organism evidence="2 3">
    <name type="scientific">Mesorhizobium kowhaii</name>
    <dbReference type="NCBI Taxonomy" id="1300272"/>
    <lineage>
        <taxon>Bacteria</taxon>
        <taxon>Pseudomonadati</taxon>
        <taxon>Pseudomonadota</taxon>
        <taxon>Alphaproteobacteria</taxon>
        <taxon>Hyphomicrobiales</taxon>
        <taxon>Phyllobacteriaceae</taxon>
        <taxon>Mesorhizobium</taxon>
    </lineage>
</organism>
<dbReference type="Pfam" id="PF08241">
    <property type="entry name" value="Methyltransf_11"/>
    <property type="match status" value="1"/>
</dbReference>
<evidence type="ECO:0000259" key="1">
    <source>
        <dbReference type="Pfam" id="PF08241"/>
    </source>
</evidence>
<gene>
    <name evidence="2" type="ORF">B5V02_00870</name>
</gene>
<dbReference type="GO" id="GO:0008757">
    <property type="term" value="F:S-adenosylmethionine-dependent methyltransferase activity"/>
    <property type="evidence" value="ECO:0007669"/>
    <property type="project" value="InterPro"/>
</dbReference>
<dbReference type="SUPFAM" id="SSF53335">
    <property type="entry name" value="S-adenosyl-L-methionine-dependent methyltransferases"/>
    <property type="match status" value="1"/>
</dbReference>
<name>A0A2W7CAZ6_9HYPH</name>
<evidence type="ECO:0000313" key="2">
    <source>
        <dbReference type="EMBL" id="PZV40402.1"/>
    </source>
</evidence>
<protein>
    <recommendedName>
        <fullName evidence="1">Methyltransferase type 11 domain-containing protein</fullName>
    </recommendedName>
</protein>
<dbReference type="InterPro" id="IPR013216">
    <property type="entry name" value="Methyltransf_11"/>
</dbReference>
<dbReference type="Proteomes" id="UP000248616">
    <property type="component" value="Unassembled WGS sequence"/>
</dbReference>
<sequence>MENIMFPNSIDSHLSQLEKINPVAFKAIEPRIARESFDCLAKLSRNEFTPEGRGSDYLDSIQLSLLARSEGVMDLLGKMHPNGRDGLCSSLIFCDLLAGDGYVNKVAHQLLGEARCPSFINSDVSKFMVDRCIRDGLFATWQGATDPFWIKDGSVDGVLMAYGTHHIPRAGRATAVRAAARILRPGGIFVLHDFEEGSPTARWFADVVSTHSVTPHDYPHFTAGEVLDLFAAAPFDDVTVQRISDPFVFHGGDEESALQLLAEYVVKMYGLEKLRSRTQRVLALLDEYFGVVVARNAHGECEARIARNALVGSGRRV</sequence>
<dbReference type="OrthoDB" id="8052808at2"/>
<evidence type="ECO:0000313" key="3">
    <source>
        <dbReference type="Proteomes" id="UP000248616"/>
    </source>
</evidence>
<comment type="caution">
    <text evidence="2">The sequence shown here is derived from an EMBL/GenBank/DDBJ whole genome shotgun (WGS) entry which is preliminary data.</text>
</comment>